<dbReference type="OrthoDB" id="70765at2"/>
<dbReference type="Proteomes" id="UP000294257">
    <property type="component" value="Unassembled WGS sequence"/>
</dbReference>
<accession>A0A4Q7KGD2</accession>
<gene>
    <name evidence="1" type="ORF">EV193_109100</name>
</gene>
<dbReference type="EMBL" id="SGWQ01000009">
    <property type="protein sequence ID" value="RZS34313.1"/>
    <property type="molecule type" value="Genomic_DNA"/>
</dbReference>
<evidence type="ECO:0000313" key="1">
    <source>
        <dbReference type="EMBL" id="RZS34313.1"/>
    </source>
</evidence>
<keyword evidence="2" id="KW-1185">Reference proteome</keyword>
<evidence type="ECO:0000313" key="2">
    <source>
        <dbReference type="Proteomes" id="UP000294257"/>
    </source>
</evidence>
<organism evidence="1 2">
    <name type="scientific">Herbihabitans rhizosphaerae</name>
    <dbReference type="NCBI Taxonomy" id="1872711"/>
    <lineage>
        <taxon>Bacteria</taxon>
        <taxon>Bacillati</taxon>
        <taxon>Actinomycetota</taxon>
        <taxon>Actinomycetes</taxon>
        <taxon>Pseudonocardiales</taxon>
        <taxon>Pseudonocardiaceae</taxon>
        <taxon>Herbihabitans</taxon>
    </lineage>
</organism>
<dbReference type="RefSeq" id="WP_130346675.1">
    <property type="nucleotide sequence ID" value="NZ_SGWQ01000009.1"/>
</dbReference>
<dbReference type="InterPro" id="IPR029058">
    <property type="entry name" value="AB_hydrolase_fold"/>
</dbReference>
<reference evidence="1 2" key="1">
    <citation type="submission" date="2019-02" db="EMBL/GenBank/DDBJ databases">
        <title>Genomic Encyclopedia of Type Strains, Phase IV (KMG-IV): sequencing the most valuable type-strain genomes for metagenomic binning, comparative biology and taxonomic classification.</title>
        <authorList>
            <person name="Goeker M."/>
        </authorList>
    </citation>
    <scope>NUCLEOTIDE SEQUENCE [LARGE SCALE GENOMIC DNA]</scope>
    <source>
        <strain evidence="1 2">DSM 101727</strain>
    </source>
</reference>
<sequence>MTELIRHDADPDKVALILPGGGYTPARPLLHFARAVLLRREWTVVELWWDPPAGVRPSAMPPWPDAAEKIGWVAGEAEAALATVDAERVLLVGKSLGTLAAGVAAERGLPAFWLTPILGEPLIAEALGNASAPTHLVGGTGDAAWLPEIAHRHPYTEIADADHGLETDGDPVNSAAILGQVTATLDRFVATLPR</sequence>
<evidence type="ECO:0008006" key="3">
    <source>
        <dbReference type="Google" id="ProtNLM"/>
    </source>
</evidence>
<dbReference type="Gene3D" id="3.40.50.1820">
    <property type="entry name" value="alpha/beta hydrolase"/>
    <property type="match status" value="1"/>
</dbReference>
<comment type="caution">
    <text evidence="1">The sequence shown here is derived from an EMBL/GenBank/DDBJ whole genome shotgun (WGS) entry which is preliminary data.</text>
</comment>
<proteinExistence type="predicted"/>
<protein>
    <recommendedName>
        <fullName evidence="3">Alpha/beta hydrolase family protein</fullName>
    </recommendedName>
</protein>
<dbReference type="SUPFAM" id="SSF53474">
    <property type="entry name" value="alpha/beta-Hydrolases"/>
    <property type="match status" value="1"/>
</dbReference>
<dbReference type="AlphaFoldDB" id="A0A4Q7KGD2"/>
<name>A0A4Q7KGD2_9PSEU</name>